<keyword evidence="2" id="KW-1185">Reference proteome</keyword>
<comment type="caution">
    <text evidence="1">The sequence shown here is derived from an EMBL/GenBank/DDBJ whole genome shotgun (WGS) entry which is preliminary data.</text>
</comment>
<reference evidence="1 2" key="1">
    <citation type="submission" date="2023-03" db="EMBL/GenBank/DDBJ databases">
        <title>High recombination rates correlate with genetic variation in Cardiocondyla obscurior ants.</title>
        <authorList>
            <person name="Errbii M."/>
        </authorList>
    </citation>
    <scope>NUCLEOTIDE SEQUENCE [LARGE SCALE GENOMIC DNA]</scope>
    <source>
        <strain evidence="1">Alpha-2009</strain>
        <tissue evidence="1">Whole body</tissue>
    </source>
</reference>
<evidence type="ECO:0008006" key="3">
    <source>
        <dbReference type="Google" id="ProtNLM"/>
    </source>
</evidence>
<dbReference type="Proteomes" id="UP001430953">
    <property type="component" value="Unassembled WGS sequence"/>
</dbReference>
<name>A0AAW2EMN6_9HYME</name>
<sequence>MVVHLIVIVIIKANIYFNNINVLFHSTRGNGTLLTKRSEVALLQHSAVISSRNRLRSMSKRQRHRQKRVVRIITRNSRLTVRYNIL</sequence>
<gene>
    <name evidence="1" type="ORF">PUN28_017726</name>
</gene>
<proteinExistence type="predicted"/>
<evidence type="ECO:0000313" key="2">
    <source>
        <dbReference type="Proteomes" id="UP001430953"/>
    </source>
</evidence>
<evidence type="ECO:0000313" key="1">
    <source>
        <dbReference type="EMBL" id="KAL0103634.1"/>
    </source>
</evidence>
<dbReference type="AlphaFoldDB" id="A0AAW2EMN6"/>
<organism evidence="1 2">
    <name type="scientific">Cardiocondyla obscurior</name>
    <dbReference type="NCBI Taxonomy" id="286306"/>
    <lineage>
        <taxon>Eukaryota</taxon>
        <taxon>Metazoa</taxon>
        <taxon>Ecdysozoa</taxon>
        <taxon>Arthropoda</taxon>
        <taxon>Hexapoda</taxon>
        <taxon>Insecta</taxon>
        <taxon>Pterygota</taxon>
        <taxon>Neoptera</taxon>
        <taxon>Endopterygota</taxon>
        <taxon>Hymenoptera</taxon>
        <taxon>Apocrita</taxon>
        <taxon>Aculeata</taxon>
        <taxon>Formicoidea</taxon>
        <taxon>Formicidae</taxon>
        <taxon>Myrmicinae</taxon>
        <taxon>Cardiocondyla</taxon>
    </lineage>
</organism>
<accession>A0AAW2EMN6</accession>
<dbReference type="EMBL" id="JADYXP020000021">
    <property type="protein sequence ID" value="KAL0103634.1"/>
    <property type="molecule type" value="Genomic_DNA"/>
</dbReference>
<protein>
    <recommendedName>
        <fullName evidence="3">Secreted protein</fullName>
    </recommendedName>
</protein>